<dbReference type="PROSITE" id="PS50977">
    <property type="entry name" value="HTH_TETR_2"/>
    <property type="match status" value="1"/>
</dbReference>
<evidence type="ECO:0000256" key="1">
    <source>
        <dbReference type="ARBA" id="ARBA00022491"/>
    </source>
</evidence>
<dbReference type="PRINTS" id="PR00455">
    <property type="entry name" value="HTHTETR"/>
</dbReference>
<dbReference type="InterPro" id="IPR009057">
    <property type="entry name" value="Homeodomain-like_sf"/>
</dbReference>
<evidence type="ECO:0000256" key="5">
    <source>
        <dbReference type="PROSITE-ProRule" id="PRU00335"/>
    </source>
</evidence>
<dbReference type="SUPFAM" id="SSF46689">
    <property type="entry name" value="Homeodomain-like"/>
    <property type="match status" value="1"/>
</dbReference>
<keyword evidence="2" id="KW-0805">Transcription regulation</keyword>
<evidence type="ECO:0000313" key="8">
    <source>
        <dbReference type="Proteomes" id="UP000494261"/>
    </source>
</evidence>
<dbReference type="SUPFAM" id="SSF48498">
    <property type="entry name" value="Tetracyclin repressor-like, C-terminal domain"/>
    <property type="match status" value="1"/>
</dbReference>
<dbReference type="EMBL" id="CABVQC010000004">
    <property type="protein sequence ID" value="VWB23303.1"/>
    <property type="molecule type" value="Genomic_DNA"/>
</dbReference>
<proteinExistence type="predicted"/>
<gene>
    <name evidence="7" type="ORF">BLA13014_00810</name>
</gene>
<dbReference type="Gene3D" id="1.10.10.60">
    <property type="entry name" value="Homeodomain-like"/>
    <property type="match status" value="1"/>
</dbReference>
<dbReference type="GO" id="GO:0003700">
    <property type="term" value="F:DNA-binding transcription factor activity"/>
    <property type="evidence" value="ECO:0007669"/>
    <property type="project" value="TreeGrafter"/>
</dbReference>
<dbReference type="Gene3D" id="1.10.357.10">
    <property type="entry name" value="Tetracycline Repressor, domain 2"/>
    <property type="match status" value="1"/>
</dbReference>
<protein>
    <submittedName>
        <fullName evidence="7">TetR family transcriptional regulator</fullName>
    </submittedName>
</protein>
<keyword evidence="4" id="KW-0804">Transcription</keyword>
<evidence type="ECO:0000256" key="4">
    <source>
        <dbReference type="ARBA" id="ARBA00023163"/>
    </source>
</evidence>
<feature type="DNA-binding region" description="H-T-H motif" evidence="5">
    <location>
        <begin position="42"/>
        <end position="61"/>
    </location>
</feature>
<evidence type="ECO:0000259" key="6">
    <source>
        <dbReference type="PROSITE" id="PS50977"/>
    </source>
</evidence>
<evidence type="ECO:0000313" key="7">
    <source>
        <dbReference type="EMBL" id="VWB23303.1"/>
    </source>
</evidence>
<dbReference type="PANTHER" id="PTHR30055:SF175">
    <property type="entry name" value="HTH-TYPE TRANSCRIPTIONAL REPRESSOR KSTR2"/>
    <property type="match status" value="1"/>
</dbReference>
<organism evidence="7 8">
    <name type="scientific">Burkholderia aenigmatica</name>
    <dbReference type="NCBI Taxonomy" id="2015348"/>
    <lineage>
        <taxon>Bacteria</taxon>
        <taxon>Pseudomonadati</taxon>
        <taxon>Pseudomonadota</taxon>
        <taxon>Betaproteobacteria</taxon>
        <taxon>Burkholderiales</taxon>
        <taxon>Burkholderiaceae</taxon>
        <taxon>Burkholderia</taxon>
        <taxon>Burkholderia cepacia complex</taxon>
    </lineage>
</organism>
<dbReference type="Proteomes" id="UP000494261">
    <property type="component" value="Unassembled WGS sequence"/>
</dbReference>
<evidence type="ECO:0000256" key="2">
    <source>
        <dbReference type="ARBA" id="ARBA00023015"/>
    </source>
</evidence>
<feature type="domain" description="HTH tetR-type" evidence="6">
    <location>
        <begin position="19"/>
        <end position="79"/>
    </location>
</feature>
<sequence>MGATASPWKKAEARESERERKRLAVLRTAARLFNEKGFHASSLDEVAERLHITKPTVYYYAKNKDEILFECVRMGLDMMQQAIRNITVTGGSAVEKFEAAMLEYAKIVTMDFGMCVIRTGEESLIPENRVKLRRLKADIDHEFRILLEKAIEEKAFAPIEPKLGGFVVAGALSWIGRWYREDGEMTAEEIARQATSILLNGLRAR</sequence>
<dbReference type="InterPro" id="IPR041490">
    <property type="entry name" value="KstR2_TetR_C"/>
</dbReference>
<dbReference type="PANTHER" id="PTHR30055">
    <property type="entry name" value="HTH-TYPE TRANSCRIPTIONAL REGULATOR RUTR"/>
    <property type="match status" value="1"/>
</dbReference>
<name>A0A6P2I0Z6_9BURK</name>
<dbReference type="GO" id="GO:0000976">
    <property type="term" value="F:transcription cis-regulatory region binding"/>
    <property type="evidence" value="ECO:0007669"/>
    <property type="project" value="TreeGrafter"/>
</dbReference>
<reference evidence="7 8" key="1">
    <citation type="submission" date="2019-09" db="EMBL/GenBank/DDBJ databases">
        <authorList>
            <person name="Depoorter E."/>
        </authorList>
    </citation>
    <scope>NUCLEOTIDE SEQUENCE [LARGE SCALE GENOMIC DNA]</scope>
    <source>
        <strain evidence="7">LMG 13014</strain>
    </source>
</reference>
<dbReference type="Pfam" id="PF00440">
    <property type="entry name" value="TetR_N"/>
    <property type="match status" value="1"/>
</dbReference>
<evidence type="ECO:0000256" key="3">
    <source>
        <dbReference type="ARBA" id="ARBA00023125"/>
    </source>
</evidence>
<dbReference type="InterPro" id="IPR050109">
    <property type="entry name" value="HTH-type_TetR-like_transc_reg"/>
</dbReference>
<dbReference type="Pfam" id="PF17932">
    <property type="entry name" value="TetR_C_24"/>
    <property type="match status" value="1"/>
</dbReference>
<dbReference type="RefSeq" id="WP_175021334.1">
    <property type="nucleotide sequence ID" value="NZ_CABVQC010000004.1"/>
</dbReference>
<keyword evidence="1" id="KW-0678">Repressor</keyword>
<accession>A0A6P2I0Z6</accession>
<keyword evidence="3 5" id="KW-0238">DNA-binding</keyword>
<dbReference type="AlphaFoldDB" id="A0A6P2I0Z6"/>
<dbReference type="InterPro" id="IPR001647">
    <property type="entry name" value="HTH_TetR"/>
</dbReference>
<dbReference type="InterPro" id="IPR036271">
    <property type="entry name" value="Tet_transcr_reg_TetR-rel_C_sf"/>
</dbReference>